<dbReference type="PRINTS" id="PR00080">
    <property type="entry name" value="SDRFAMILY"/>
</dbReference>
<evidence type="ECO:0000256" key="3">
    <source>
        <dbReference type="ARBA" id="ARBA00023027"/>
    </source>
</evidence>
<dbReference type="InterPro" id="IPR036291">
    <property type="entry name" value="NAD(P)-bd_dom_sf"/>
</dbReference>
<dbReference type="Gene3D" id="3.40.50.720">
    <property type="entry name" value="NAD(P)-binding Rossmann-like Domain"/>
    <property type="match status" value="1"/>
</dbReference>
<evidence type="ECO:0000313" key="5">
    <source>
        <dbReference type="EMBL" id="GAA5149567.1"/>
    </source>
</evidence>
<dbReference type="InterPro" id="IPR002347">
    <property type="entry name" value="SDR_fam"/>
</dbReference>
<keyword evidence="3" id="KW-0520">NAD</keyword>
<evidence type="ECO:0000313" key="6">
    <source>
        <dbReference type="Proteomes" id="UP001428817"/>
    </source>
</evidence>
<proteinExistence type="inferred from homology"/>
<comment type="similarity">
    <text evidence="1 4">Belongs to the short-chain dehydrogenases/reductases (SDR) family.</text>
</comment>
<dbReference type="CDD" id="cd05233">
    <property type="entry name" value="SDR_c"/>
    <property type="match status" value="1"/>
</dbReference>
<organism evidence="5 6">
    <name type="scientific">Pseudonocardia eucalypti</name>
    <dbReference type="NCBI Taxonomy" id="648755"/>
    <lineage>
        <taxon>Bacteria</taxon>
        <taxon>Bacillati</taxon>
        <taxon>Actinomycetota</taxon>
        <taxon>Actinomycetes</taxon>
        <taxon>Pseudonocardiales</taxon>
        <taxon>Pseudonocardiaceae</taxon>
        <taxon>Pseudonocardia</taxon>
    </lineage>
</organism>
<reference evidence="6" key="1">
    <citation type="journal article" date="2019" name="Int. J. Syst. Evol. Microbiol.">
        <title>The Global Catalogue of Microorganisms (GCM) 10K type strain sequencing project: providing services to taxonomists for standard genome sequencing and annotation.</title>
        <authorList>
            <consortium name="The Broad Institute Genomics Platform"/>
            <consortium name="The Broad Institute Genome Sequencing Center for Infectious Disease"/>
            <person name="Wu L."/>
            <person name="Ma J."/>
        </authorList>
    </citation>
    <scope>NUCLEOTIDE SEQUENCE [LARGE SCALE GENOMIC DNA]</scope>
    <source>
        <strain evidence="6">JCM 18303</strain>
    </source>
</reference>
<evidence type="ECO:0000256" key="4">
    <source>
        <dbReference type="RuleBase" id="RU000363"/>
    </source>
</evidence>
<dbReference type="PANTHER" id="PTHR42760:SF133">
    <property type="entry name" value="3-OXOACYL-[ACYL-CARRIER-PROTEIN] REDUCTASE"/>
    <property type="match status" value="1"/>
</dbReference>
<dbReference type="PANTHER" id="PTHR42760">
    <property type="entry name" value="SHORT-CHAIN DEHYDROGENASES/REDUCTASES FAMILY MEMBER"/>
    <property type="match status" value="1"/>
</dbReference>
<keyword evidence="6" id="KW-1185">Reference proteome</keyword>
<dbReference type="Proteomes" id="UP001428817">
    <property type="component" value="Unassembled WGS sequence"/>
</dbReference>
<comment type="caution">
    <text evidence="5">The sequence shown here is derived from an EMBL/GenBank/DDBJ whole genome shotgun (WGS) entry which is preliminary data.</text>
</comment>
<dbReference type="RefSeq" id="WP_185062900.1">
    <property type="nucleotide sequence ID" value="NZ_BAABJP010000004.1"/>
</dbReference>
<name>A0ABP9PNG4_9PSEU</name>
<evidence type="ECO:0000256" key="1">
    <source>
        <dbReference type="ARBA" id="ARBA00006484"/>
    </source>
</evidence>
<dbReference type="NCBIfam" id="NF009467">
    <property type="entry name" value="PRK12826.1-3"/>
    <property type="match status" value="1"/>
</dbReference>
<protein>
    <submittedName>
        <fullName evidence="5">Mycofactocin-coupled SDR family oxidoreductase</fullName>
    </submittedName>
</protein>
<dbReference type="InterPro" id="IPR023985">
    <property type="entry name" value="SDR_subfam_1"/>
</dbReference>
<dbReference type="NCBIfam" id="TIGR03971">
    <property type="entry name" value="SDR_subfam_1"/>
    <property type="match status" value="1"/>
</dbReference>
<dbReference type="PRINTS" id="PR00081">
    <property type="entry name" value="GDHRDH"/>
</dbReference>
<sequence length="273" mass="29259">MTGRVEGKVAFVTGVARGQGRSHAVRLAQEGADIIGIDLCDSVDTVPYPGATKDDLAETRRQIEELDRRAVLTTADVRSLDEVSGAVENGVAELGRLDVVVANAGIFSAAAADQMSEQTWLEMISVNLTGVWWTCRATIPHLIAGNGGSIILTSSRVGYASGSPNLVHYSAAKSGVVGMMKSLSVELAKHSIRVNTVNPTNCDTPMLRNDFMKQLFFPDRPDATEDDFIQACRATHNLPIPWVDPIDISNAVLYLASEEARYVTGVSLSVGEV</sequence>
<evidence type="ECO:0000256" key="2">
    <source>
        <dbReference type="ARBA" id="ARBA00023002"/>
    </source>
</evidence>
<dbReference type="Pfam" id="PF00106">
    <property type="entry name" value="adh_short"/>
    <property type="match status" value="1"/>
</dbReference>
<dbReference type="EMBL" id="BAABJP010000004">
    <property type="protein sequence ID" value="GAA5149567.1"/>
    <property type="molecule type" value="Genomic_DNA"/>
</dbReference>
<accession>A0ABP9PNG4</accession>
<keyword evidence="2" id="KW-0560">Oxidoreductase</keyword>
<gene>
    <name evidence="5" type="ORF">GCM10023321_13600</name>
</gene>
<dbReference type="SUPFAM" id="SSF51735">
    <property type="entry name" value="NAD(P)-binding Rossmann-fold domains"/>
    <property type="match status" value="1"/>
</dbReference>